<keyword evidence="3 6" id="KW-0812">Transmembrane</keyword>
<dbReference type="InterPro" id="IPR043428">
    <property type="entry name" value="LivM-like"/>
</dbReference>
<dbReference type="PANTHER" id="PTHR30482">
    <property type="entry name" value="HIGH-AFFINITY BRANCHED-CHAIN AMINO ACID TRANSPORT SYSTEM PERMEASE"/>
    <property type="match status" value="1"/>
</dbReference>
<dbReference type="GO" id="GO:0005886">
    <property type="term" value="C:plasma membrane"/>
    <property type="evidence" value="ECO:0007669"/>
    <property type="project" value="UniProtKB-SubCell"/>
</dbReference>
<feature type="transmembrane region" description="Helical" evidence="6">
    <location>
        <begin position="243"/>
        <end position="268"/>
    </location>
</feature>
<feature type="transmembrane region" description="Helical" evidence="6">
    <location>
        <begin position="34"/>
        <end position="55"/>
    </location>
</feature>
<dbReference type="Pfam" id="PF02653">
    <property type="entry name" value="BPD_transp_2"/>
    <property type="match status" value="1"/>
</dbReference>
<dbReference type="CDD" id="cd06581">
    <property type="entry name" value="TM_PBP1_LivM_like"/>
    <property type="match status" value="1"/>
</dbReference>
<accession>A0A6A0B663</accession>
<keyword evidence="5 6" id="KW-0472">Membrane</keyword>
<reference evidence="7 8" key="1">
    <citation type="submission" date="2020-02" db="EMBL/GenBank/DDBJ databases">
        <title>Draft genome sequence of Lactococcus sp. Hs20B0-1.</title>
        <authorList>
            <person name="Noda S."/>
            <person name="Yuki M."/>
            <person name="Ohkuma M."/>
        </authorList>
    </citation>
    <scope>NUCLEOTIDE SEQUENCE [LARGE SCALE GENOMIC DNA]</scope>
    <source>
        <strain evidence="7 8">Hs20B0-1</strain>
    </source>
</reference>
<feature type="transmembrane region" description="Helical" evidence="6">
    <location>
        <begin position="206"/>
        <end position="231"/>
    </location>
</feature>
<evidence type="ECO:0000256" key="6">
    <source>
        <dbReference type="SAM" id="Phobius"/>
    </source>
</evidence>
<proteinExistence type="predicted"/>
<feature type="transmembrane region" description="Helical" evidence="6">
    <location>
        <begin position="120"/>
        <end position="140"/>
    </location>
</feature>
<comment type="subcellular location">
    <subcellularLocation>
        <location evidence="1">Cell membrane</location>
        <topology evidence="1">Multi-pass membrane protein</topology>
    </subcellularLocation>
</comment>
<keyword evidence="4 6" id="KW-1133">Transmembrane helix</keyword>
<comment type="caution">
    <text evidence="7">The sequence shown here is derived from an EMBL/GenBank/DDBJ whole genome shotgun (WGS) entry which is preliminary data.</text>
</comment>
<evidence type="ECO:0000256" key="1">
    <source>
        <dbReference type="ARBA" id="ARBA00004651"/>
    </source>
</evidence>
<feature type="transmembrane region" description="Helical" evidence="6">
    <location>
        <begin position="91"/>
        <end position="113"/>
    </location>
</feature>
<evidence type="ECO:0000256" key="5">
    <source>
        <dbReference type="ARBA" id="ARBA00023136"/>
    </source>
</evidence>
<keyword evidence="2" id="KW-1003">Cell membrane</keyword>
<feature type="transmembrane region" description="Helical" evidence="6">
    <location>
        <begin position="67"/>
        <end position="85"/>
    </location>
</feature>
<evidence type="ECO:0000313" key="8">
    <source>
        <dbReference type="Proteomes" id="UP000475928"/>
    </source>
</evidence>
<feature type="transmembrane region" description="Helical" evidence="6">
    <location>
        <begin position="152"/>
        <end position="176"/>
    </location>
</feature>
<evidence type="ECO:0000256" key="3">
    <source>
        <dbReference type="ARBA" id="ARBA00022692"/>
    </source>
</evidence>
<dbReference type="EMBL" id="BLLH01000003">
    <property type="protein sequence ID" value="GFH40446.1"/>
    <property type="molecule type" value="Genomic_DNA"/>
</dbReference>
<evidence type="ECO:0000256" key="4">
    <source>
        <dbReference type="ARBA" id="ARBA00022989"/>
    </source>
</evidence>
<dbReference type="InterPro" id="IPR001851">
    <property type="entry name" value="ABC_transp_permease"/>
</dbReference>
<organism evidence="7 8">
    <name type="scientific">Pseudolactococcus insecticola</name>
    <dbReference type="NCBI Taxonomy" id="2709158"/>
    <lineage>
        <taxon>Bacteria</taxon>
        <taxon>Bacillati</taxon>
        <taxon>Bacillota</taxon>
        <taxon>Bacilli</taxon>
        <taxon>Lactobacillales</taxon>
        <taxon>Streptococcaceae</taxon>
        <taxon>Pseudolactococcus</taxon>
    </lineage>
</organism>
<dbReference type="PANTHER" id="PTHR30482:SF10">
    <property type="entry name" value="HIGH-AFFINITY BRANCHED-CHAIN AMINO ACID TRANSPORT PROTEIN BRAE"/>
    <property type="match status" value="1"/>
</dbReference>
<name>A0A6A0B663_9LACT</name>
<feature type="transmembrane region" description="Helical" evidence="6">
    <location>
        <begin position="9"/>
        <end position="28"/>
    </location>
</feature>
<dbReference type="Proteomes" id="UP000475928">
    <property type="component" value="Unassembled WGS sequence"/>
</dbReference>
<dbReference type="RefSeq" id="WP_172355985.1">
    <property type="nucleotide sequence ID" value="NZ_BLLH01000003.1"/>
</dbReference>
<gene>
    <name evidence="7" type="primary">livM</name>
    <name evidence="7" type="ORF">Hs20B_08440</name>
</gene>
<dbReference type="GO" id="GO:0015658">
    <property type="term" value="F:branched-chain amino acid transmembrane transporter activity"/>
    <property type="evidence" value="ECO:0007669"/>
    <property type="project" value="InterPro"/>
</dbReference>
<evidence type="ECO:0000313" key="7">
    <source>
        <dbReference type="EMBL" id="GFH40446.1"/>
    </source>
</evidence>
<protein>
    <submittedName>
        <fullName evidence="7">Branched-chain amino acid ABC transporter permease</fullName>
    </submittedName>
</protein>
<evidence type="ECO:0000256" key="2">
    <source>
        <dbReference type="ARBA" id="ARBA00022475"/>
    </source>
</evidence>
<sequence>MKKNLKTNIIWLAIIVVIYAILTALINAGVINAFVAQIITQIGINLIIAVGLNLVIGFTGQFSFGSAGFMAIGAYTSAIVTAHMAATWGTIFLSMAIGAIIAGIVAVIVGYPTLRLKGDYLAIATLGVSEIIRILIMNGGDLTNGAAGLSGILLYTSWGMVFIFAIVVIVLILNFINSPSGRATLSVREDEIAAESMGVNVTRVKVIAFTIGAMVTAVAGSLYAGFIGTVTPKDFTWMKSVDALIIVVLGGLGSVTGTIIAAVILGLLNMVLQDFGAIRMIIYSLVLILVMIFRPGGLLGTWEFKLSRFFNKKENKEAK</sequence>
<dbReference type="AlphaFoldDB" id="A0A6A0B663"/>
<keyword evidence="8" id="KW-1185">Reference proteome</keyword>
<feature type="transmembrane region" description="Helical" evidence="6">
    <location>
        <begin position="280"/>
        <end position="302"/>
    </location>
</feature>